<sequence>MIRTFLRPPSSAADWVADGIRALGVVSVVVALIGWTLVDAATFALVLLGLVLPRFLGVRPALDIAFGVTLLVAGWSAVLDVYVEVRWWDLPVHFALTGLVALMLYVLLMRVGALADPAAEHIPVWVMTTLTVSFGSASAVLWEVAEWFGHTVIDDAIYVGYTDSIGDLAIGAAGAVVAGLTARYWVAESRHLGARSRANA</sequence>
<dbReference type="InterPro" id="IPR014509">
    <property type="entry name" value="YjdF-like"/>
</dbReference>
<feature type="transmembrane region" description="Helical" evidence="1">
    <location>
        <begin position="94"/>
        <end position="112"/>
    </location>
</feature>
<reference evidence="2 3" key="1">
    <citation type="submission" date="2020-07" db="EMBL/GenBank/DDBJ databases">
        <title>Sequencing the genomes of 1000 actinobacteria strains.</title>
        <authorList>
            <person name="Klenk H.-P."/>
        </authorList>
    </citation>
    <scope>NUCLEOTIDE SEQUENCE [LARGE SCALE GENOMIC DNA]</scope>
    <source>
        <strain evidence="2 3">DSM 24662</strain>
    </source>
</reference>
<keyword evidence="1" id="KW-0472">Membrane</keyword>
<evidence type="ECO:0000256" key="1">
    <source>
        <dbReference type="SAM" id="Phobius"/>
    </source>
</evidence>
<dbReference type="AlphaFoldDB" id="A0A7Y9GMT6"/>
<name>A0A7Y9GMT6_9MICO</name>
<dbReference type="Proteomes" id="UP000576969">
    <property type="component" value="Unassembled WGS sequence"/>
</dbReference>
<keyword evidence="1" id="KW-0812">Transmembrane</keyword>
<dbReference type="RefSeq" id="WP_179488611.1">
    <property type="nucleotide sequence ID" value="NZ_JACCBV010000001.1"/>
</dbReference>
<accession>A0A7Y9GMT6</accession>
<dbReference type="Pfam" id="PF09997">
    <property type="entry name" value="DUF2238"/>
    <property type="match status" value="1"/>
</dbReference>
<feature type="transmembrane region" description="Helical" evidence="1">
    <location>
        <begin position="64"/>
        <end position="82"/>
    </location>
</feature>
<evidence type="ECO:0000313" key="3">
    <source>
        <dbReference type="Proteomes" id="UP000576969"/>
    </source>
</evidence>
<feature type="transmembrane region" description="Helical" evidence="1">
    <location>
        <begin position="124"/>
        <end position="145"/>
    </location>
</feature>
<organism evidence="2 3">
    <name type="scientific">Microbacterium immunditiarum</name>
    <dbReference type="NCBI Taxonomy" id="337480"/>
    <lineage>
        <taxon>Bacteria</taxon>
        <taxon>Bacillati</taxon>
        <taxon>Actinomycetota</taxon>
        <taxon>Actinomycetes</taxon>
        <taxon>Micrococcales</taxon>
        <taxon>Microbacteriaceae</taxon>
        <taxon>Microbacterium</taxon>
    </lineage>
</organism>
<feature type="transmembrane region" description="Helical" evidence="1">
    <location>
        <begin position="165"/>
        <end position="186"/>
    </location>
</feature>
<gene>
    <name evidence="2" type="ORF">BJ991_001362</name>
</gene>
<comment type="caution">
    <text evidence="2">The sequence shown here is derived from an EMBL/GenBank/DDBJ whole genome shotgun (WGS) entry which is preliminary data.</text>
</comment>
<evidence type="ECO:0000313" key="2">
    <source>
        <dbReference type="EMBL" id="NYE19334.1"/>
    </source>
</evidence>
<feature type="transmembrane region" description="Helical" evidence="1">
    <location>
        <begin position="20"/>
        <end position="52"/>
    </location>
</feature>
<keyword evidence="3" id="KW-1185">Reference proteome</keyword>
<proteinExistence type="predicted"/>
<evidence type="ECO:0008006" key="4">
    <source>
        <dbReference type="Google" id="ProtNLM"/>
    </source>
</evidence>
<keyword evidence="1" id="KW-1133">Transmembrane helix</keyword>
<dbReference type="EMBL" id="JACCBV010000001">
    <property type="protein sequence ID" value="NYE19334.1"/>
    <property type="molecule type" value="Genomic_DNA"/>
</dbReference>
<protein>
    <recommendedName>
        <fullName evidence="4">DUF2238 domain-containing protein</fullName>
    </recommendedName>
</protein>